<evidence type="ECO:0000256" key="12">
    <source>
        <dbReference type="ARBA" id="ARBA00049506"/>
    </source>
</evidence>
<evidence type="ECO:0000256" key="8">
    <source>
        <dbReference type="ARBA" id="ARBA00022824"/>
    </source>
</evidence>
<evidence type="ECO:0000256" key="4">
    <source>
        <dbReference type="ARBA" id="ARBA00015561"/>
    </source>
</evidence>
<keyword evidence="6 14" id="KW-0808">Transferase</keyword>
<evidence type="ECO:0000256" key="5">
    <source>
        <dbReference type="ARBA" id="ARBA00022676"/>
    </source>
</evidence>
<feature type="transmembrane region" description="Helical" evidence="14">
    <location>
        <begin position="241"/>
        <end position="264"/>
    </location>
</feature>
<feature type="transmembrane region" description="Helical" evidence="14">
    <location>
        <begin position="178"/>
        <end position="201"/>
    </location>
</feature>
<dbReference type="EC" id="2.4.1.258" evidence="3 14"/>
<keyword evidence="5 14" id="KW-0328">Glycosyltransferase</keyword>
<feature type="transmembrane region" description="Helical" evidence="14">
    <location>
        <begin position="100"/>
        <end position="117"/>
    </location>
</feature>
<feature type="transmembrane region" description="Helical" evidence="14">
    <location>
        <begin position="389"/>
        <end position="412"/>
    </location>
</feature>
<evidence type="ECO:0000256" key="6">
    <source>
        <dbReference type="ARBA" id="ARBA00022679"/>
    </source>
</evidence>
<evidence type="ECO:0000256" key="10">
    <source>
        <dbReference type="ARBA" id="ARBA00023136"/>
    </source>
</evidence>
<evidence type="ECO:0000256" key="11">
    <source>
        <dbReference type="ARBA" id="ARBA00044743"/>
    </source>
</evidence>
<dbReference type="VEuPathDB" id="FungiDB:I303_04468"/>
<feature type="transmembrane region" description="Helical" evidence="14">
    <location>
        <begin position="306"/>
        <end position="326"/>
    </location>
</feature>
<feature type="transmembrane region" description="Helical" evidence="14">
    <location>
        <begin position="357"/>
        <end position="377"/>
    </location>
</feature>
<comment type="function">
    <text evidence="11 14">Dol-P-Man:Man(5)GlcNAc(2)-PP-Dol alpha-1,3-mannosyltransferase that operates in the biosynthetic pathway of dolichol-linked oligosaccharides, the glycan precursors employed in protein asparagine (N)-glycosylation. The assembly of dolichol-linked oligosaccharides begins on the cytosolic side of the endoplasmic reticulum membrane and finishes in its lumen. The sequential addition of sugars to dolichol pyrophosphate produces dolichol-linked oligosaccharides containing fourteen sugars, including two GlcNAcs, nine mannoses and three glucoses. Once assembled, the oligosaccharide is transferred from the lipid to nascent proteins by oligosaccharyltransferases. In the lumen of the endoplasmic reticulum, adds the first dolichyl beta-D-mannosyl phosphate derived mannose in an alpha-1,3 linkage to Man(5)GlcNAc(2)-PP-dolichol to produce Man(6)GlcNAc(2)-PP-dolichol.</text>
</comment>
<dbReference type="Pfam" id="PF05208">
    <property type="entry name" value="ALG3"/>
    <property type="match status" value="1"/>
</dbReference>
<feature type="region of interest" description="Disordered" evidence="15">
    <location>
        <begin position="1"/>
        <end position="21"/>
    </location>
</feature>
<name>A0A1A6A504_9TREE</name>
<reference evidence="16" key="1">
    <citation type="submission" date="2013-07" db="EMBL/GenBank/DDBJ databases">
        <title>The Genome Sequence of Cryptococcus dejecticola CBS10117.</title>
        <authorList>
            <consortium name="The Broad Institute Genome Sequencing Platform"/>
            <person name="Cuomo C."/>
            <person name="Litvintseva A."/>
            <person name="Chen Y."/>
            <person name="Heitman J."/>
            <person name="Sun S."/>
            <person name="Springer D."/>
            <person name="Dromer F."/>
            <person name="Young S.K."/>
            <person name="Zeng Q."/>
            <person name="Gargeya S."/>
            <person name="Fitzgerald M."/>
            <person name="Abouelleil A."/>
            <person name="Alvarado L."/>
            <person name="Berlin A.M."/>
            <person name="Chapman S.B."/>
            <person name="Dewar J."/>
            <person name="Goldberg J."/>
            <person name="Griggs A."/>
            <person name="Gujja S."/>
            <person name="Hansen M."/>
            <person name="Howarth C."/>
            <person name="Imamovic A."/>
            <person name="Larimer J."/>
            <person name="McCowan C."/>
            <person name="Murphy C."/>
            <person name="Pearson M."/>
            <person name="Priest M."/>
            <person name="Roberts A."/>
            <person name="Saif S."/>
            <person name="Shea T."/>
            <person name="Sykes S."/>
            <person name="Wortman J."/>
            <person name="Nusbaum C."/>
            <person name="Birren B."/>
        </authorList>
    </citation>
    <scope>NUCLEOTIDE SEQUENCE [LARGE SCALE GENOMIC DNA]</scope>
    <source>
        <strain evidence="16">CBS 10117</strain>
    </source>
</reference>
<evidence type="ECO:0000313" key="16">
    <source>
        <dbReference type="EMBL" id="OBR85136.1"/>
    </source>
</evidence>
<comment type="pathway">
    <text evidence="2 14">Protein modification; protein glycosylation.</text>
</comment>
<keyword evidence="10 14" id="KW-0472">Membrane</keyword>
<dbReference type="OrthoDB" id="20028at2759"/>
<feature type="transmembrane region" description="Helical" evidence="14">
    <location>
        <begin position="43"/>
        <end position="64"/>
    </location>
</feature>
<accession>A0A1A6A504</accession>
<dbReference type="InterPro" id="IPR007873">
    <property type="entry name" value="Glycosyltransferase_ALG3"/>
</dbReference>
<feature type="transmembrane region" description="Helical" evidence="14">
    <location>
        <begin position="129"/>
        <end position="148"/>
    </location>
</feature>
<keyword evidence="7 14" id="KW-0812">Transmembrane</keyword>
<dbReference type="EMBL" id="KI894031">
    <property type="protein sequence ID" value="OBR85136.1"/>
    <property type="molecule type" value="Genomic_DNA"/>
</dbReference>
<evidence type="ECO:0000256" key="2">
    <source>
        <dbReference type="ARBA" id="ARBA00004922"/>
    </source>
</evidence>
<evidence type="ECO:0000256" key="3">
    <source>
        <dbReference type="ARBA" id="ARBA00011964"/>
    </source>
</evidence>
<dbReference type="GO" id="GO:0005789">
    <property type="term" value="C:endoplasmic reticulum membrane"/>
    <property type="evidence" value="ECO:0007669"/>
    <property type="project" value="UniProtKB-SubCell"/>
</dbReference>
<comment type="catalytic activity">
    <reaction evidence="12 14">
        <text>an alpha-D-Man-(1-&gt;2)-alpha-D-Man-(1-&gt;2)-alpha-D-Man-(1-&gt;3)-[alpha-D-Man-(1-&gt;6)]-beta-D-Man-(1-&gt;4)-beta-D-GlcNAc-(1-&gt;4)-alpha-D-GlcNAc-diphospho-di-trans,poly-cis-dolichol + a di-trans,poly-cis-dolichyl beta-D-mannosyl phosphate = an alpha-D-Man-(1-&gt;2)-alpha-D-Man-(1-&gt;2)-alpha-D-Man-(1-&gt;3)-[alpha-D-Man-(1-&gt;3)-alpha-D-Man-(1-&gt;6)]-beta-D-Man-(1-&gt;4)-beta-D-GlcNAc-(1-&gt;4)-alpha-D-GlcNAc-diphospho-di-trans,poly-cis-dolichol + a di-trans,poly-cis-dolichyl phosphate + H(+)</text>
        <dbReference type="Rhea" id="RHEA:29527"/>
        <dbReference type="Rhea" id="RHEA-COMP:19498"/>
        <dbReference type="Rhea" id="RHEA-COMP:19501"/>
        <dbReference type="Rhea" id="RHEA-COMP:19516"/>
        <dbReference type="Rhea" id="RHEA-COMP:19517"/>
        <dbReference type="ChEBI" id="CHEBI:15378"/>
        <dbReference type="ChEBI" id="CHEBI:57683"/>
        <dbReference type="ChEBI" id="CHEBI:58211"/>
        <dbReference type="ChEBI" id="CHEBI:132515"/>
        <dbReference type="ChEBI" id="CHEBI:132516"/>
        <dbReference type="EC" id="2.4.1.258"/>
    </reaction>
    <physiologicalReaction direction="left-to-right" evidence="12 14">
        <dbReference type="Rhea" id="RHEA:29528"/>
    </physiologicalReaction>
</comment>
<evidence type="ECO:0000256" key="13">
    <source>
        <dbReference type="ARBA" id="ARBA00093457"/>
    </source>
</evidence>
<organism evidence="16">
    <name type="scientific">Kwoniella dejecticola CBS 10117</name>
    <dbReference type="NCBI Taxonomy" id="1296121"/>
    <lineage>
        <taxon>Eukaryota</taxon>
        <taxon>Fungi</taxon>
        <taxon>Dikarya</taxon>
        <taxon>Basidiomycota</taxon>
        <taxon>Agaricomycotina</taxon>
        <taxon>Tremellomycetes</taxon>
        <taxon>Tremellales</taxon>
        <taxon>Cryptococcaceae</taxon>
        <taxon>Kwoniella</taxon>
    </lineage>
</organism>
<dbReference type="PANTHER" id="PTHR12646">
    <property type="entry name" value="NOT56 - RELATED"/>
    <property type="match status" value="1"/>
</dbReference>
<dbReference type="UniPathway" id="UPA00378"/>
<evidence type="ECO:0000256" key="15">
    <source>
        <dbReference type="SAM" id="MobiDB-lite"/>
    </source>
</evidence>
<keyword evidence="9 14" id="KW-1133">Transmembrane helix</keyword>
<proteinExistence type="inferred from homology"/>
<evidence type="ECO:0000256" key="14">
    <source>
        <dbReference type="RuleBase" id="RU364047"/>
    </source>
</evidence>
<sequence>MTSQKASPIAVSPATESGTAKGKRGLIDEGFDLVRALLFDRRWYWPFVGLLVLGEALLGLLIIWKIPYTKIDWPAYMQQVEMFLSGERDYSMIEGETGPLVYPALHLYIYTAFYKYLPSIDDIRPAQYIFLGFYLTTILLVSTIYYLAGRPRPGGRNEHLPQILLIPLALSKRAHSIFLLRLFNDPIGMMTFYLSVVVLMLGGKSGWRIGCALFSLALGVKMNILLFLPGLLVLLFQYRGIYGTLEGVSLIALIQILLPAPYFLSSTYLAKSYFTSAFDFSRQFLYEWTVNWRMIDEKTFLSRERAVLLLAGHVSVLLGLFAAFRWCPVPGGSLGVLMNGIHQWSHPAIRNGHLPSYHIPLVLFTCNLIGITFARSLHYQFQSWYFHQLPFLLYLGGAWGSLPLGIVLWCMVEYAWEITPATPLSSGLLLAGHILMLGGLFFRRSERLTSRRRGLRKAE</sequence>
<feature type="transmembrane region" description="Helical" evidence="14">
    <location>
        <begin position="424"/>
        <end position="442"/>
    </location>
</feature>
<evidence type="ECO:0000256" key="9">
    <source>
        <dbReference type="ARBA" id="ARBA00022989"/>
    </source>
</evidence>
<comment type="similarity">
    <text evidence="13">Belongs to the glycosyltransferase ALG3 family.</text>
</comment>
<keyword evidence="8 14" id="KW-0256">Endoplasmic reticulum</keyword>
<comment type="subcellular location">
    <subcellularLocation>
        <location evidence="1 14">Endoplasmic reticulum membrane</location>
        <topology evidence="1 14">Multi-pass membrane protein</topology>
    </subcellularLocation>
</comment>
<dbReference type="PANTHER" id="PTHR12646:SF0">
    <property type="entry name" value="DOL-P-MAN:MAN(5)GLCNAC(2)-PP-DOL ALPHA-1,3-MANNOSYLTRANSFERASE"/>
    <property type="match status" value="1"/>
</dbReference>
<dbReference type="GO" id="GO:0052925">
    <property type="term" value="F:dol-P-Man:Man(5)GlcNAc(2)-PP-Dol alpha-1,3-mannosyltransferase activity"/>
    <property type="evidence" value="ECO:0007669"/>
    <property type="project" value="UniProtKB-EC"/>
</dbReference>
<dbReference type="AlphaFoldDB" id="A0A1A6A504"/>
<feature type="transmembrane region" description="Helical" evidence="14">
    <location>
        <begin position="213"/>
        <end position="235"/>
    </location>
</feature>
<gene>
    <name evidence="16" type="ORF">I303_04468</name>
</gene>
<evidence type="ECO:0000256" key="7">
    <source>
        <dbReference type="ARBA" id="ARBA00022692"/>
    </source>
</evidence>
<evidence type="ECO:0000256" key="1">
    <source>
        <dbReference type="ARBA" id="ARBA00004477"/>
    </source>
</evidence>
<protein>
    <recommendedName>
        <fullName evidence="4 14">Dol-P-Man:Man(5)GlcNAc(2)-PP-Dol alpha-1,3-mannosyltransferase</fullName>
        <ecNumber evidence="3 14">2.4.1.258</ecNumber>
    </recommendedName>
    <alternativeName>
        <fullName evidence="14">Dol-P-Man-dependent alpha(1-3)-mannosyltransferase</fullName>
    </alternativeName>
</protein>
<dbReference type="STRING" id="1296121.A0A1A6A504"/>